<comment type="caution">
    <text evidence="12">The sequence shown here is derived from an EMBL/GenBank/DDBJ whole genome shotgun (WGS) entry which is preliminary data.</text>
</comment>
<evidence type="ECO:0000256" key="1">
    <source>
        <dbReference type="ARBA" id="ARBA00004651"/>
    </source>
</evidence>
<evidence type="ECO:0000256" key="5">
    <source>
        <dbReference type="ARBA" id="ARBA00022801"/>
    </source>
</evidence>
<dbReference type="Pfam" id="PF01569">
    <property type="entry name" value="PAP2"/>
    <property type="match status" value="1"/>
</dbReference>
<evidence type="ECO:0000256" key="6">
    <source>
        <dbReference type="ARBA" id="ARBA00022989"/>
    </source>
</evidence>
<dbReference type="Proteomes" id="UP000322981">
    <property type="component" value="Unassembled WGS sequence"/>
</dbReference>
<feature type="transmembrane region" description="Helical" evidence="10">
    <location>
        <begin position="27"/>
        <end position="45"/>
    </location>
</feature>
<dbReference type="Gene3D" id="1.20.144.10">
    <property type="entry name" value="Phosphatidic acid phosphatase type 2/haloperoxidase"/>
    <property type="match status" value="1"/>
</dbReference>
<feature type="domain" description="Phosphatidic acid phosphatase type 2/haloperoxidase" evidence="11">
    <location>
        <begin position="62"/>
        <end position="171"/>
    </location>
</feature>
<name>A0A5M8FL77_9GAMM</name>
<evidence type="ECO:0000259" key="11">
    <source>
        <dbReference type="SMART" id="SM00014"/>
    </source>
</evidence>
<dbReference type="PANTHER" id="PTHR14969:SF62">
    <property type="entry name" value="DECAPRENYLPHOSPHORYL-5-PHOSPHORIBOSE PHOSPHATASE RV3807C-RELATED"/>
    <property type="match status" value="1"/>
</dbReference>
<dbReference type="OrthoDB" id="9780507at2"/>
<feature type="transmembrane region" description="Helical" evidence="10">
    <location>
        <begin position="57"/>
        <end position="77"/>
    </location>
</feature>
<evidence type="ECO:0000256" key="8">
    <source>
        <dbReference type="ARBA" id="ARBA00032707"/>
    </source>
</evidence>
<dbReference type="CDD" id="cd01610">
    <property type="entry name" value="PAP2_like"/>
    <property type="match status" value="1"/>
</dbReference>
<evidence type="ECO:0000256" key="3">
    <source>
        <dbReference type="ARBA" id="ARBA00022475"/>
    </source>
</evidence>
<keyword evidence="7 10" id="KW-0472">Membrane</keyword>
<evidence type="ECO:0000256" key="2">
    <source>
        <dbReference type="ARBA" id="ARBA00012374"/>
    </source>
</evidence>
<protein>
    <recommendedName>
        <fullName evidence="2">undecaprenyl-diphosphate phosphatase</fullName>
        <ecNumber evidence="2">3.6.1.27</ecNumber>
    </recommendedName>
    <alternativeName>
        <fullName evidence="8">Undecaprenyl pyrophosphate phosphatase</fullName>
    </alternativeName>
</protein>
<keyword evidence="5" id="KW-0378">Hydrolase</keyword>
<comment type="subcellular location">
    <subcellularLocation>
        <location evidence="1">Cell membrane</location>
        <topology evidence="1">Multi-pass membrane protein</topology>
    </subcellularLocation>
</comment>
<keyword evidence="6 10" id="KW-1133">Transmembrane helix</keyword>
<sequence length="175" mass="19606">MKAWLRLLNELETPVCRRWSQSTRQRWFFRPFALVSRLGNGVFWYSLMAVMPLVDGLYGLEAALHMLLTGGVALLLYKRLKGMTQRVRPCHYDLDITAGVPPLDRYSFPSGHTLHAVSFSTVALFYYPALAWLLVPFTLLVAASRVVLGLHYPSDVVVASVVGLALGWSSLLLVI</sequence>
<evidence type="ECO:0000313" key="12">
    <source>
        <dbReference type="EMBL" id="KAA6185499.1"/>
    </source>
</evidence>
<dbReference type="PANTHER" id="PTHR14969">
    <property type="entry name" value="SPHINGOSINE-1-PHOSPHATE PHOSPHOHYDROLASE"/>
    <property type="match status" value="1"/>
</dbReference>
<evidence type="ECO:0000256" key="7">
    <source>
        <dbReference type="ARBA" id="ARBA00023136"/>
    </source>
</evidence>
<reference evidence="12 13" key="1">
    <citation type="submission" date="2019-09" db="EMBL/GenBank/DDBJ databases">
        <title>Whole-genome sequence of the purple sulfur bacterium Thiohalocapsa marina DSM 19078.</title>
        <authorList>
            <person name="Kyndt J.A."/>
            <person name="Meyer T.E."/>
        </authorList>
    </citation>
    <scope>NUCLEOTIDE SEQUENCE [LARGE SCALE GENOMIC DNA]</scope>
    <source>
        <strain evidence="12 13">DSM 19078</strain>
    </source>
</reference>
<dbReference type="GO" id="GO:0005886">
    <property type="term" value="C:plasma membrane"/>
    <property type="evidence" value="ECO:0007669"/>
    <property type="project" value="UniProtKB-SubCell"/>
</dbReference>
<keyword evidence="3" id="KW-1003">Cell membrane</keyword>
<proteinExistence type="predicted"/>
<dbReference type="SMART" id="SM00014">
    <property type="entry name" value="acidPPc"/>
    <property type="match status" value="1"/>
</dbReference>
<dbReference type="RefSeq" id="WP_150092355.1">
    <property type="nucleotide sequence ID" value="NZ_JBFUOH010000097.1"/>
</dbReference>
<evidence type="ECO:0000256" key="9">
    <source>
        <dbReference type="ARBA" id="ARBA00047594"/>
    </source>
</evidence>
<dbReference type="AlphaFoldDB" id="A0A5M8FL77"/>
<evidence type="ECO:0000313" key="13">
    <source>
        <dbReference type="Proteomes" id="UP000322981"/>
    </source>
</evidence>
<dbReference type="EMBL" id="VWXX01000009">
    <property type="protein sequence ID" value="KAA6185499.1"/>
    <property type="molecule type" value="Genomic_DNA"/>
</dbReference>
<dbReference type="InterPro" id="IPR000326">
    <property type="entry name" value="PAP2/HPO"/>
</dbReference>
<feature type="transmembrane region" description="Helical" evidence="10">
    <location>
        <begin position="156"/>
        <end position="174"/>
    </location>
</feature>
<gene>
    <name evidence="12" type="ORF">F2Q65_08435</name>
</gene>
<dbReference type="GO" id="GO:0050380">
    <property type="term" value="F:undecaprenyl-diphosphatase activity"/>
    <property type="evidence" value="ECO:0007669"/>
    <property type="project" value="UniProtKB-EC"/>
</dbReference>
<keyword evidence="4 10" id="KW-0812">Transmembrane</keyword>
<dbReference type="SUPFAM" id="SSF48317">
    <property type="entry name" value="Acid phosphatase/Vanadium-dependent haloperoxidase"/>
    <property type="match status" value="1"/>
</dbReference>
<dbReference type="InterPro" id="IPR036938">
    <property type="entry name" value="PAP2/HPO_sf"/>
</dbReference>
<organism evidence="12 13">
    <name type="scientific">Thiohalocapsa marina</name>
    <dbReference type="NCBI Taxonomy" id="424902"/>
    <lineage>
        <taxon>Bacteria</taxon>
        <taxon>Pseudomonadati</taxon>
        <taxon>Pseudomonadota</taxon>
        <taxon>Gammaproteobacteria</taxon>
        <taxon>Chromatiales</taxon>
        <taxon>Chromatiaceae</taxon>
        <taxon>Thiohalocapsa</taxon>
    </lineage>
</organism>
<dbReference type="EC" id="3.6.1.27" evidence="2"/>
<evidence type="ECO:0000256" key="10">
    <source>
        <dbReference type="SAM" id="Phobius"/>
    </source>
</evidence>
<accession>A0A5M8FL77</accession>
<evidence type="ECO:0000256" key="4">
    <source>
        <dbReference type="ARBA" id="ARBA00022692"/>
    </source>
</evidence>
<keyword evidence="13" id="KW-1185">Reference proteome</keyword>
<comment type="catalytic activity">
    <reaction evidence="9">
        <text>di-trans,octa-cis-undecaprenyl diphosphate + H2O = di-trans,octa-cis-undecaprenyl phosphate + phosphate + H(+)</text>
        <dbReference type="Rhea" id="RHEA:28094"/>
        <dbReference type="ChEBI" id="CHEBI:15377"/>
        <dbReference type="ChEBI" id="CHEBI:15378"/>
        <dbReference type="ChEBI" id="CHEBI:43474"/>
        <dbReference type="ChEBI" id="CHEBI:58405"/>
        <dbReference type="ChEBI" id="CHEBI:60392"/>
        <dbReference type="EC" id="3.6.1.27"/>
    </reaction>
</comment>
<feature type="transmembrane region" description="Helical" evidence="10">
    <location>
        <begin position="124"/>
        <end position="144"/>
    </location>
</feature>